<dbReference type="Proteomes" id="UP000243975">
    <property type="component" value="Unassembled WGS sequence"/>
</dbReference>
<dbReference type="STRING" id="59895.A0A103YLF7"/>
<dbReference type="AlphaFoldDB" id="A0A103YLF7"/>
<comment type="caution">
    <text evidence="2">The sequence shown here is derived from an EMBL/GenBank/DDBJ whole genome shotgun (WGS) entry which is preliminary data.</text>
</comment>
<feature type="non-terminal residue" evidence="2">
    <location>
        <position position="143"/>
    </location>
</feature>
<dbReference type="InterPro" id="IPR059098">
    <property type="entry name" value="WHD_MCM2"/>
</dbReference>
<evidence type="ECO:0000313" key="2">
    <source>
        <dbReference type="EMBL" id="KVI11182.1"/>
    </source>
</evidence>
<evidence type="ECO:0000313" key="3">
    <source>
        <dbReference type="Proteomes" id="UP000243975"/>
    </source>
</evidence>
<dbReference type="Gramene" id="KVI11182">
    <property type="protein sequence ID" value="KVI11182"/>
    <property type="gene ID" value="Ccrd_010409"/>
</dbReference>
<protein>
    <recommendedName>
        <fullName evidence="1">DNA replication licensing factor MCM2-like winged-helix domain-containing protein</fullName>
    </recommendedName>
</protein>
<dbReference type="EMBL" id="LEKV01000819">
    <property type="protein sequence ID" value="KVI11182.1"/>
    <property type="molecule type" value="Genomic_DNA"/>
</dbReference>
<dbReference type="Pfam" id="PF23669">
    <property type="entry name" value="WHD_MCM2"/>
    <property type="match status" value="1"/>
</dbReference>
<evidence type="ECO:0000259" key="1">
    <source>
        <dbReference type="Pfam" id="PF23669"/>
    </source>
</evidence>
<name>A0A103YLF7_CYNCS</name>
<feature type="domain" description="DNA replication licensing factor MCM2-like winged-helix" evidence="1">
    <location>
        <begin position="12"/>
        <end position="84"/>
    </location>
</feature>
<organism evidence="2 3">
    <name type="scientific">Cynara cardunculus var. scolymus</name>
    <name type="common">Globe artichoke</name>
    <name type="synonym">Cynara scolymus</name>
    <dbReference type="NCBI Taxonomy" id="59895"/>
    <lineage>
        <taxon>Eukaryota</taxon>
        <taxon>Viridiplantae</taxon>
        <taxon>Streptophyta</taxon>
        <taxon>Embryophyta</taxon>
        <taxon>Tracheophyta</taxon>
        <taxon>Spermatophyta</taxon>
        <taxon>Magnoliopsida</taxon>
        <taxon>eudicotyledons</taxon>
        <taxon>Gunneridae</taxon>
        <taxon>Pentapetalae</taxon>
        <taxon>asterids</taxon>
        <taxon>campanulids</taxon>
        <taxon>Asterales</taxon>
        <taxon>Asteraceae</taxon>
        <taxon>Carduoideae</taxon>
        <taxon>Cardueae</taxon>
        <taxon>Carduinae</taxon>
        <taxon>Cynara</taxon>
    </lineage>
</organism>
<proteinExistence type="predicted"/>
<reference evidence="2 3" key="1">
    <citation type="journal article" date="2016" name="Sci. Rep.">
        <title>The genome sequence of the outbreeding globe artichoke constructed de novo incorporating a phase-aware low-pass sequencing strategy of F1 progeny.</title>
        <authorList>
            <person name="Scaglione D."/>
            <person name="Reyes-Chin-Wo S."/>
            <person name="Acquadro A."/>
            <person name="Froenicke L."/>
            <person name="Portis E."/>
            <person name="Beitel C."/>
            <person name="Tirone M."/>
            <person name="Mauro R."/>
            <person name="Lo Monaco A."/>
            <person name="Mauromicale G."/>
            <person name="Faccioli P."/>
            <person name="Cattivelli L."/>
            <person name="Rieseberg L."/>
            <person name="Michelmore R."/>
            <person name="Lanteri S."/>
        </authorList>
    </citation>
    <scope>NUCLEOTIDE SEQUENCE [LARGE SCALE GENOMIC DNA]</scope>
    <source>
        <strain evidence="2">2C</strain>
    </source>
</reference>
<gene>
    <name evidence="2" type="ORF">Ccrd_010409</name>
</gene>
<sequence>MQSFKKYMTFMKDFNAIVMHLLNQLVMVALHFKEIVYGSNKVVTHIDVKVEELQSKVLDYGIMDLKAVEFGRGNFELDEERSVIRHHLVRFCYAKHRFNANNIDGELFLLSFSIASPQPLVCVSVPFESFNQRLCCLSIRGSG</sequence>
<accession>A0A103YLF7</accession>
<keyword evidence="3" id="KW-1185">Reference proteome</keyword>